<protein>
    <submittedName>
        <fullName evidence="7">OmpA family protein</fullName>
    </submittedName>
</protein>
<proteinExistence type="predicted"/>
<feature type="chain" id="PRO_5040986376" evidence="5">
    <location>
        <begin position="22"/>
        <end position="327"/>
    </location>
</feature>
<dbReference type="PANTHER" id="PTHR30329:SF21">
    <property type="entry name" value="LIPOPROTEIN YIAD-RELATED"/>
    <property type="match status" value="1"/>
</dbReference>
<sequence>MSKNFYRLSALAVLVAGTTHAQTMPPDAPGAQDHAAISRYAGSWLVAQETRPFDQVKLPSGNDVATVEGRVTRLFYVGPAGKSVLEVQRNYEQALEAAGGTRRDGCADDACGRRPFKPLRDLFADPKLPKAQLEGWSPITLLQQWQEAGTERYWYGTVNTPNGALHVAVLTAKPGTIALSSKYAATVIEIVEPKAMDAGKVTVDAGALTKGLEAEGKVALYGLTFDTGKATIKPESAAQLEQMARVLQGNASLKVHIVGHTDNQGALDTNLALSKARAQAVVDALATTYKVDARRLSAAGLASYAPVASNANDAGRARNRRVEMVVQ</sequence>
<dbReference type="PRINTS" id="PR01021">
    <property type="entry name" value="OMPADOMAIN"/>
</dbReference>
<dbReference type="Gene3D" id="3.30.1330.60">
    <property type="entry name" value="OmpA-like domain"/>
    <property type="match status" value="1"/>
</dbReference>
<dbReference type="InterPro" id="IPR006664">
    <property type="entry name" value="OMP_bac"/>
</dbReference>
<evidence type="ECO:0000256" key="1">
    <source>
        <dbReference type="ARBA" id="ARBA00004442"/>
    </source>
</evidence>
<evidence type="ECO:0000256" key="2">
    <source>
        <dbReference type="ARBA" id="ARBA00023136"/>
    </source>
</evidence>
<evidence type="ECO:0000256" key="5">
    <source>
        <dbReference type="SAM" id="SignalP"/>
    </source>
</evidence>
<dbReference type="InterPro" id="IPR050330">
    <property type="entry name" value="Bact_OuterMem_StrucFunc"/>
</dbReference>
<accession>A0A9X4BHD3</accession>
<evidence type="ECO:0000256" key="4">
    <source>
        <dbReference type="PROSITE-ProRule" id="PRU00473"/>
    </source>
</evidence>
<dbReference type="SUPFAM" id="SSF103088">
    <property type="entry name" value="OmpA-like"/>
    <property type="match status" value="1"/>
</dbReference>
<keyword evidence="3" id="KW-0998">Cell outer membrane</keyword>
<dbReference type="GO" id="GO:0009279">
    <property type="term" value="C:cell outer membrane"/>
    <property type="evidence" value="ECO:0007669"/>
    <property type="project" value="UniProtKB-SubCell"/>
</dbReference>
<keyword evidence="2 4" id="KW-0472">Membrane</keyword>
<organism evidence="7 8">
    <name type="scientific">Tahibacter soli</name>
    <dbReference type="NCBI Taxonomy" id="2983605"/>
    <lineage>
        <taxon>Bacteria</taxon>
        <taxon>Pseudomonadati</taxon>
        <taxon>Pseudomonadota</taxon>
        <taxon>Gammaproteobacteria</taxon>
        <taxon>Lysobacterales</taxon>
        <taxon>Rhodanobacteraceae</taxon>
        <taxon>Tahibacter</taxon>
    </lineage>
</organism>
<dbReference type="InterPro" id="IPR006665">
    <property type="entry name" value="OmpA-like"/>
</dbReference>
<comment type="subcellular location">
    <subcellularLocation>
        <location evidence="1">Cell outer membrane</location>
    </subcellularLocation>
</comment>
<gene>
    <name evidence="7" type="ORF">OD750_000050</name>
</gene>
<evidence type="ECO:0000313" key="8">
    <source>
        <dbReference type="Proteomes" id="UP001139971"/>
    </source>
</evidence>
<keyword evidence="8" id="KW-1185">Reference proteome</keyword>
<feature type="domain" description="OmpA-like" evidence="6">
    <location>
        <begin position="212"/>
        <end position="327"/>
    </location>
</feature>
<dbReference type="InterPro" id="IPR036737">
    <property type="entry name" value="OmpA-like_sf"/>
</dbReference>
<dbReference type="Pfam" id="PF00691">
    <property type="entry name" value="OmpA"/>
    <property type="match status" value="1"/>
</dbReference>
<evidence type="ECO:0000259" key="6">
    <source>
        <dbReference type="PROSITE" id="PS51123"/>
    </source>
</evidence>
<dbReference type="AlphaFoldDB" id="A0A9X4BHD3"/>
<feature type="signal peptide" evidence="5">
    <location>
        <begin position="1"/>
        <end position="21"/>
    </location>
</feature>
<dbReference type="Proteomes" id="UP001139971">
    <property type="component" value="Unassembled WGS sequence"/>
</dbReference>
<keyword evidence="5" id="KW-0732">Signal</keyword>
<reference evidence="7" key="1">
    <citation type="submission" date="2023-02" db="EMBL/GenBank/DDBJ databases">
        <title>Tahibacter soli sp. nov. isolated from soil.</title>
        <authorList>
            <person name="Baek J.H."/>
            <person name="Lee J.K."/>
            <person name="Choi D.G."/>
            <person name="Jeon C.O."/>
        </authorList>
    </citation>
    <scope>NUCLEOTIDE SEQUENCE</scope>
    <source>
        <strain evidence="7">BL</strain>
    </source>
</reference>
<dbReference type="PANTHER" id="PTHR30329">
    <property type="entry name" value="STATOR ELEMENT OF FLAGELLAR MOTOR COMPLEX"/>
    <property type="match status" value="1"/>
</dbReference>
<dbReference type="EMBL" id="JAOVZO020000001">
    <property type="protein sequence ID" value="MDC8010932.1"/>
    <property type="molecule type" value="Genomic_DNA"/>
</dbReference>
<comment type="caution">
    <text evidence="7">The sequence shown here is derived from an EMBL/GenBank/DDBJ whole genome shotgun (WGS) entry which is preliminary data.</text>
</comment>
<dbReference type="CDD" id="cd07185">
    <property type="entry name" value="OmpA_C-like"/>
    <property type="match status" value="1"/>
</dbReference>
<dbReference type="PROSITE" id="PS51123">
    <property type="entry name" value="OMPA_2"/>
    <property type="match status" value="1"/>
</dbReference>
<evidence type="ECO:0000256" key="3">
    <source>
        <dbReference type="ARBA" id="ARBA00023237"/>
    </source>
</evidence>
<dbReference type="RefSeq" id="WP_263544821.1">
    <property type="nucleotide sequence ID" value="NZ_JAOVZO020000001.1"/>
</dbReference>
<name>A0A9X4BHD3_9GAMM</name>
<evidence type="ECO:0000313" key="7">
    <source>
        <dbReference type="EMBL" id="MDC8010932.1"/>
    </source>
</evidence>